<accession>A0ABV8UR13</accession>
<comment type="caution">
    <text evidence="1">The sequence shown here is derived from an EMBL/GenBank/DDBJ whole genome shotgun (WGS) entry which is preliminary data.</text>
</comment>
<dbReference type="RefSeq" id="WP_382423400.1">
    <property type="nucleotide sequence ID" value="NZ_JBHSCW010000010.1"/>
</dbReference>
<name>A0ABV8UR13_9PROT</name>
<gene>
    <name evidence="1" type="ORF">ACFOW6_15860</name>
</gene>
<sequence>MATRTRQRIVHFFAPFALDGLDGLQPAGDYAVEEDEEVIAGATWVAYRRVATFIRLPAVTSGRKPRETIAIDHLKLQAALTRDRAHKDAPSA</sequence>
<protein>
    <submittedName>
        <fullName evidence="1">Uncharacterized protein</fullName>
    </submittedName>
</protein>
<reference evidence="2" key="1">
    <citation type="journal article" date="2019" name="Int. J. Syst. Evol. Microbiol.">
        <title>The Global Catalogue of Microorganisms (GCM) 10K type strain sequencing project: providing services to taxonomists for standard genome sequencing and annotation.</title>
        <authorList>
            <consortium name="The Broad Institute Genomics Platform"/>
            <consortium name="The Broad Institute Genome Sequencing Center for Infectious Disease"/>
            <person name="Wu L."/>
            <person name="Ma J."/>
        </authorList>
    </citation>
    <scope>NUCLEOTIDE SEQUENCE [LARGE SCALE GENOMIC DNA]</scope>
    <source>
        <strain evidence="2">CECT 8472</strain>
    </source>
</reference>
<organism evidence="1 2">
    <name type="scientific">Fodinicurvata halophila</name>
    <dbReference type="NCBI Taxonomy" id="1419723"/>
    <lineage>
        <taxon>Bacteria</taxon>
        <taxon>Pseudomonadati</taxon>
        <taxon>Pseudomonadota</taxon>
        <taxon>Alphaproteobacteria</taxon>
        <taxon>Rhodospirillales</taxon>
        <taxon>Rhodovibrionaceae</taxon>
        <taxon>Fodinicurvata</taxon>
    </lineage>
</organism>
<keyword evidence="2" id="KW-1185">Reference proteome</keyword>
<evidence type="ECO:0000313" key="2">
    <source>
        <dbReference type="Proteomes" id="UP001595799"/>
    </source>
</evidence>
<evidence type="ECO:0000313" key="1">
    <source>
        <dbReference type="EMBL" id="MFC4353026.1"/>
    </source>
</evidence>
<proteinExistence type="predicted"/>
<dbReference type="EMBL" id="JBHSCW010000010">
    <property type="protein sequence ID" value="MFC4353026.1"/>
    <property type="molecule type" value="Genomic_DNA"/>
</dbReference>
<dbReference type="Proteomes" id="UP001595799">
    <property type="component" value="Unassembled WGS sequence"/>
</dbReference>